<dbReference type="InterPro" id="IPR025382">
    <property type="entry name" value="Cap4-like_endonuclease_dom"/>
</dbReference>
<gene>
    <name evidence="2" type="ORF">DES53_107283</name>
</gene>
<evidence type="ECO:0000313" key="3">
    <source>
        <dbReference type="Proteomes" id="UP000253426"/>
    </source>
</evidence>
<sequence>MLDEFVAKKPRESAGTRSSNRFDYQLSWAFCLLLNMEKSGRDYLLVLDYHDDVVVFDSETAPSKADFYQVKTDTRNRWTLTRLLEKAGDSTHSILGKLYGHRLEFAQKASTLNFVSNQLFSLKTLKSPDRASDVELCTLAELCADSLLEIKHQLKAEHALSEDPVIGLEVILKREEIIAAGHKLYAEGALSRFLSEQYGNKPYSVSHAFTALIDLLRRRSHCEDELTSVQDLKLKKSVGRAEFRALIEKVGQSASSETWRTMEALLIQGGTNMLKLSRYKNAWNTREVELLDPSNLVVQSTQREIERVVERVIEAAPDASIVDWLNEANTQCLPVLERLGVPLGDDQMTGAILSSISTEFQ</sequence>
<comment type="caution">
    <text evidence="2">The sequence shown here is derived from an EMBL/GenBank/DDBJ whole genome shotgun (WGS) entry which is preliminary data.</text>
</comment>
<proteinExistence type="predicted"/>
<feature type="domain" description="CD-NTase associated protein 4-like DNA endonuclease" evidence="1">
    <location>
        <begin position="13"/>
        <end position="220"/>
    </location>
</feature>
<organism evidence="2 3">
    <name type="scientific">Roseimicrobium gellanilyticum</name>
    <dbReference type="NCBI Taxonomy" id="748857"/>
    <lineage>
        <taxon>Bacteria</taxon>
        <taxon>Pseudomonadati</taxon>
        <taxon>Verrucomicrobiota</taxon>
        <taxon>Verrucomicrobiia</taxon>
        <taxon>Verrucomicrobiales</taxon>
        <taxon>Verrucomicrobiaceae</taxon>
        <taxon>Roseimicrobium</taxon>
    </lineage>
</organism>
<reference evidence="2 3" key="1">
    <citation type="submission" date="2018-06" db="EMBL/GenBank/DDBJ databases">
        <title>Genomic Encyclopedia of Type Strains, Phase IV (KMG-IV): sequencing the most valuable type-strain genomes for metagenomic binning, comparative biology and taxonomic classification.</title>
        <authorList>
            <person name="Goeker M."/>
        </authorList>
    </citation>
    <scope>NUCLEOTIDE SEQUENCE [LARGE SCALE GENOMIC DNA]</scope>
    <source>
        <strain evidence="2 3">DSM 25532</strain>
    </source>
</reference>
<dbReference type="AlphaFoldDB" id="A0A366HGY6"/>
<keyword evidence="3" id="KW-1185">Reference proteome</keyword>
<dbReference type="Proteomes" id="UP000253426">
    <property type="component" value="Unassembled WGS sequence"/>
</dbReference>
<evidence type="ECO:0000313" key="2">
    <source>
        <dbReference type="EMBL" id="RBP41451.1"/>
    </source>
</evidence>
<dbReference type="OrthoDB" id="940444at2"/>
<dbReference type="Pfam" id="PF14130">
    <property type="entry name" value="Cap4_nuclease"/>
    <property type="match status" value="1"/>
</dbReference>
<accession>A0A366HGY6</accession>
<name>A0A366HGY6_9BACT</name>
<dbReference type="EMBL" id="QNRR01000007">
    <property type="protein sequence ID" value="RBP41451.1"/>
    <property type="molecule type" value="Genomic_DNA"/>
</dbReference>
<evidence type="ECO:0000259" key="1">
    <source>
        <dbReference type="Pfam" id="PF14130"/>
    </source>
</evidence>
<dbReference type="GO" id="GO:0004518">
    <property type="term" value="F:nuclease activity"/>
    <property type="evidence" value="ECO:0007669"/>
    <property type="project" value="InterPro"/>
</dbReference>
<protein>
    <submittedName>
        <fullName evidence="2">Uncharacterized protein DUF4297</fullName>
    </submittedName>
</protein>
<dbReference type="RefSeq" id="WP_113960077.1">
    <property type="nucleotide sequence ID" value="NZ_QNRR01000007.1"/>
</dbReference>